<feature type="compositionally biased region" description="Low complexity" evidence="1">
    <location>
        <begin position="61"/>
        <end position="76"/>
    </location>
</feature>
<feature type="region of interest" description="Disordered" evidence="1">
    <location>
        <begin position="53"/>
        <end position="78"/>
    </location>
</feature>
<evidence type="ECO:0008006" key="4">
    <source>
        <dbReference type="Google" id="ProtNLM"/>
    </source>
</evidence>
<reference evidence="2 3" key="1">
    <citation type="submission" date="2023-03" db="EMBL/GenBank/DDBJ databases">
        <title>High-quality genome of Scylla paramamosain provides insights in environmental adaptation.</title>
        <authorList>
            <person name="Zhang L."/>
        </authorList>
    </citation>
    <scope>NUCLEOTIDE SEQUENCE [LARGE SCALE GENOMIC DNA]</scope>
    <source>
        <strain evidence="2">LZ_2023a</strain>
        <tissue evidence="2">Muscle</tissue>
    </source>
</reference>
<dbReference type="EMBL" id="JARAKH010000014">
    <property type="protein sequence ID" value="KAK8397390.1"/>
    <property type="molecule type" value="Genomic_DNA"/>
</dbReference>
<organism evidence="2 3">
    <name type="scientific">Scylla paramamosain</name>
    <name type="common">Mud crab</name>
    <dbReference type="NCBI Taxonomy" id="85552"/>
    <lineage>
        <taxon>Eukaryota</taxon>
        <taxon>Metazoa</taxon>
        <taxon>Ecdysozoa</taxon>
        <taxon>Arthropoda</taxon>
        <taxon>Crustacea</taxon>
        <taxon>Multicrustacea</taxon>
        <taxon>Malacostraca</taxon>
        <taxon>Eumalacostraca</taxon>
        <taxon>Eucarida</taxon>
        <taxon>Decapoda</taxon>
        <taxon>Pleocyemata</taxon>
        <taxon>Brachyura</taxon>
        <taxon>Eubrachyura</taxon>
        <taxon>Portunoidea</taxon>
        <taxon>Portunidae</taxon>
        <taxon>Portuninae</taxon>
        <taxon>Scylla</taxon>
    </lineage>
</organism>
<sequence length="173" mass="18954">MPKRPCPFEESCGPQAKVQVCQEGARWWSKRREVYDRTLNLLFSGAKNVTSANLPETMDATTTTTTTPTSPTSPTSHLQQLLLTPHGTLAKPPLDSQAPQHSRGAEVSQSANLSACVGCRRVSSELWGSCRYCECKLCETCQRACHFCGGSFCPKCSLAVYLQEERVVCLSCC</sequence>
<proteinExistence type="predicted"/>
<evidence type="ECO:0000313" key="2">
    <source>
        <dbReference type="EMBL" id="KAK8397390.1"/>
    </source>
</evidence>
<protein>
    <recommendedName>
        <fullName evidence="4">Apoptosis regulatory protein Siva</fullName>
    </recommendedName>
</protein>
<name>A0AAW0UBG8_SCYPA</name>
<dbReference type="PANTHER" id="PTHR14365">
    <property type="entry name" value="APOPTOSIS REGULATORY PROTEIN SIVA"/>
    <property type="match status" value="1"/>
</dbReference>
<dbReference type="Proteomes" id="UP001487740">
    <property type="component" value="Unassembled WGS sequence"/>
</dbReference>
<dbReference type="PANTHER" id="PTHR14365:SF1">
    <property type="entry name" value="APOPTOSIS REGULATORY PROTEIN SIVA"/>
    <property type="match status" value="1"/>
</dbReference>
<gene>
    <name evidence="2" type="ORF">O3P69_004846</name>
</gene>
<keyword evidence="3" id="KW-1185">Reference proteome</keyword>
<accession>A0AAW0UBG8</accession>
<dbReference type="AlphaFoldDB" id="A0AAW0UBG8"/>
<dbReference type="GO" id="GO:0097191">
    <property type="term" value="P:extrinsic apoptotic signaling pathway"/>
    <property type="evidence" value="ECO:0007669"/>
    <property type="project" value="TreeGrafter"/>
</dbReference>
<evidence type="ECO:0000313" key="3">
    <source>
        <dbReference type="Proteomes" id="UP001487740"/>
    </source>
</evidence>
<dbReference type="Pfam" id="PF05458">
    <property type="entry name" value="Siva"/>
    <property type="match status" value="1"/>
</dbReference>
<comment type="caution">
    <text evidence="2">The sequence shown here is derived from an EMBL/GenBank/DDBJ whole genome shotgun (WGS) entry which is preliminary data.</text>
</comment>
<dbReference type="InterPro" id="IPR022773">
    <property type="entry name" value="Siva"/>
</dbReference>
<evidence type="ECO:0000256" key="1">
    <source>
        <dbReference type="SAM" id="MobiDB-lite"/>
    </source>
</evidence>
<dbReference type="GO" id="GO:0005175">
    <property type="term" value="F:CD27 receptor binding"/>
    <property type="evidence" value="ECO:0007669"/>
    <property type="project" value="TreeGrafter"/>
</dbReference>